<keyword evidence="2" id="KW-1015">Disulfide bond</keyword>
<evidence type="ECO:0000259" key="4">
    <source>
        <dbReference type="PROSITE" id="PS51910"/>
    </source>
</evidence>
<dbReference type="GO" id="GO:0004568">
    <property type="term" value="F:chitinase activity"/>
    <property type="evidence" value="ECO:0007669"/>
    <property type="project" value="TreeGrafter"/>
</dbReference>
<dbReference type="PROSITE" id="PS00026">
    <property type="entry name" value="CHIT_BIND_I_1"/>
    <property type="match status" value="1"/>
</dbReference>
<dbReference type="GO" id="GO:0006032">
    <property type="term" value="P:chitin catabolic process"/>
    <property type="evidence" value="ECO:0007669"/>
    <property type="project" value="TreeGrafter"/>
</dbReference>
<evidence type="ECO:0000256" key="2">
    <source>
        <dbReference type="PROSITE-ProRule" id="PRU00261"/>
    </source>
</evidence>
<keyword evidence="1 2" id="KW-0147">Chitin-binding</keyword>
<dbReference type="PANTHER" id="PTHR11177:SF317">
    <property type="entry name" value="CHITINASE 12-RELATED"/>
    <property type="match status" value="1"/>
</dbReference>
<dbReference type="Pfam" id="PF00704">
    <property type="entry name" value="Glyco_hydro_18"/>
    <property type="match status" value="1"/>
</dbReference>
<dbReference type="InterPro" id="IPR036861">
    <property type="entry name" value="Endochitinase-like_sf"/>
</dbReference>
<feature type="disulfide bond" evidence="2">
    <location>
        <begin position="72"/>
        <end position="84"/>
    </location>
</feature>
<dbReference type="CDD" id="cd00035">
    <property type="entry name" value="ChtBD1"/>
    <property type="match status" value="1"/>
</dbReference>
<dbReference type="Gene3D" id="3.30.60.10">
    <property type="entry name" value="Endochitinase-like"/>
    <property type="match status" value="1"/>
</dbReference>
<comment type="caution">
    <text evidence="2">Lacks conserved residue(s) required for the propagation of feature annotation.</text>
</comment>
<keyword evidence="6" id="KW-1185">Reference proteome</keyword>
<dbReference type="Gene3D" id="3.20.20.80">
    <property type="entry name" value="Glycosidases"/>
    <property type="match status" value="1"/>
</dbReference>
<dbReference type="Proteomes" id="UP000799324">
    <property type="component" value="Unassembled WGS sequence"/>
</dbReference>
<dbReference type="GO" id="GO:0008061">
    <property type="term" value="F:chitin binding"/>
    <property type="evidence" value="ECO:0007669"/>
    <property type="project" value="UniProtKB-UniRule"/>
</dbReference>
<accession>A0A6A6SUK7</accession>
<dbReference type="SUPFAM" id="SSF57016">
    <property type="entry name" value="Plant lectins/antimicrobial peptides"/>
    <property type="match status" value="1"/>
</dbReference>
<organism evidence="5 6">
    <name type="scientific">Lophiostoma macrostomum CBS 122681</name>
    <dbReference type="NCBI Taxonomy" id="1314788"/>
    <lineage>
        <taxon>Eukaryota</taxon>
        <taxon>Fungi</taxon>
        <taxon>Dikarya</taxon>
        <taxon>Ascomycota</taxon>
        <taxon>Pezizomycotina</taxon>
        <taxon>Dothideomycetes</taxon>
        <taxon>Pleosporomycetidae</taxon>
        <taxon>Pleosporales</taxon>
        <taxon>Lophiostomataceae</taxon>
        <taxon>Lophiostoma</taxon>
    </lineage>
</organism>
<dbReference type="InterPro" id="IPR001223">
    <property type="entry name" value="Glyco_hydro18_cat"/>
</dbReference>
<dbReference type="InterPro" id="IPR018371">
    <property type="entry name" value="Chitin-binding_1_CS"/>
</dbReference>
<proteinExistence type="predicted"/>
<feature type="domain" description="Chitin-binding type-1" evidence="3">
    <location>
        <begin position="58"/>
        <end position="112"/>
    </location>
</feature>
<dbReference type="InterPro" id="IPR050314">
    <property type="entry name" value="Glycosyl_Hydrlase_18"/>
</dbReference>
<reference evidence="5" key="1">
    <citation type="journal article" date="2020" name="Stud. Mycol.">
        <title>101 Dothideomycetes genomes: a test case for predicting lifestyles and emergence of pathogens.</title>
        <authorList>
            <person name="Haridas S."/>
            <person name="Albert R."/>
            <person name="Binder M."/>
            <person name="Bloem J."/>
            <person name="Labutti K."/>
            <person name="Salamov A."/>
            <person name="Andreopoulos B."/>
            <person name="Baker S."/>
            <person name="Barry K."/>
            <person name="Bills G."/>
            <person name="Bluhm B."/>
            <person name="Cannon C."/>
            <person name="Castanera R."/>
            <person name="Culley D."/>
            <person name="Daum C."/>
            <person name="Ezra D."/>
            <person name="Gonzalez J."/>
            <person name="Henrissat B."/>
            <person name="Kuo A."/>
            <person name="Liang C."/>
            <person name="Lipzen A."/>
            <person name="Lutzoni F."/>
            <person name="Magnuson J."/>
            <person name="Mondo S."/>
            <person name="Nolan M."/>
            <person name="Ohm R."/>
            <person name="Pangilinan J."/>
            <person name="Park H.-J."/>
            <person name="Ramirez L."/>
            <person name="Alfaro M."/>
            <person name="Sun H."/>
            <person name="Tritt A."/>
            <person name="Yoshinaga Y."/>
            <person name="Zwiers L.-H."/>
            <person name="Turgeon B."/>
            <person name="Goodwin S."/>
            <person name="Spatafora J."/>
            <person name="Crous P."/>
            <person name="Grigoriev I."/>
        </authorList>
    </citation>
    <scope>NUCLEOTIDE SEQUENCE</scope>
    <source>
        <strain evidence="5">CBS 122681</strain>
    </source>
</reference>
<protein>
    <submittedName>
        <fullName evidence="5">Glycoside hydrolase family 18 protein</fullName>
    </submittedName>
</protein>
<sequence>MRPLAGTSDVTVDGAVQCGPGKDCLDKSCCNSDGKCGFLPYHCKGNATVTCISHCETKAMCGVDSKDGNKTCGLNLCCSYYGWCGTDSTFCGDKDENNLDAPCQKGFGKCQVVPAPKCGEGSNTASSGRKIAYYQAWNVRTRPCNRLWPDQINTTGLTHLNLAFAYINPDTFMIEPMDPSDVAIYRNFTDLKHRGLQTWIAVGGWEFTNPGRTLNTWSKMVSTKENRAAFVSSAVKFMDEYGSMGLDLD</sequence>
<dbReference type="PROSITE" id="PS50941">
    <property type="entry name" value="CHIT_BIND_I_2"/>
    <property type="match status" value="1"/>
</dbReference>
<evidence type="ECO:0000313" key="5">
    <source>
        <dbReference type="EMBL" id="KAF2651445.1"/>
    </source>
</evidence>
<feature type="domain" description="GH18" evidence="4">
    <location>
        <begin position="128"/>
        <end position="249"/>
    </location>
</feature>
<dbReference type="InterPro" id="IPR001002">
    <property type="entry name" value="Chitin-bd_1"/>
</dbReference>
<keyword evidence="5" id="KW-0378">Hydrolase</keyword>
<dbReference type="PROSITE" id="PS51910">
    <property type="entry name" value="GH18_2"/>
    <property type="match status" value="1"/>
</dbReference>
<dbReference type="OrthoDB" id="73875at2759"/>
<dbReference type="SMART" id="SM00270">
    <property type="entry name" value="ChtBD1"/>
    <property type="match status" value="1"/>
</dbReference>
<dbReference type="Pfam" id="PF00187">
    <property type="entry name" value="Chitin_bind_1"/>
    <property type="match status" value="1"/>
</dbReference>
<dbReference type="GO" id="GO:0005576">
    <property type="term" value="C:extracellular region"/>
    <property type="evidence" value="ECO:0007669"/>
    <property type="project" value="TreeGrafter"/>
</dbReference>
<gene>
    <name evidence="5" type="ORF">K491DRAFT_719798</name>
</gene>
<dbReference type="SUPFAM" id="SSF51445">
    <property type="entry name" value="(Trans)glycosidases"/>
    <property type="match status" value="1"/>
</dbReference>
<evidence type="ECO:0000256" key="1">
    <source>
        <dbReference type="ARBA" id="ARBA00022669"/>
    </source>
</evidence>
<name>A0A6A6SUK7_9PLEO</name>
<dbReference type="GO" id="GO:0005975">
    <property type="term" value="P:carbohydrate metabolic process"/>
    <property type="evidence" value="ECO:0007669"/>
    <property type="project" value="InterPro"/>
</dbReference>
<dbReference type="AlphaFoldDB" id="A0A6A6SUK7"/>
<dbReference type="EMBL" id="MU004425">
    <property type="protein sequence ID" value="KAF2651445.1"/>
    <property type="molecule type" value="Genomic_DNA"/>
</dbReference>
<dbReference type="InterPro" id="IPR017853">
    <property type="entry name" value="GH"/>
</dbReference>
<evidence type="ECO:0000313" key="6">
    <source>
        <dbReference type="Proteomes" id="UP000799324"/>
    </source>
</evidence>
<feature type="disulfide bond" evidence="2">
    <location>
        <begin position="77"/>
        <end position="91"/>
    </location>
</feature>
<dbReference type="PANTHER" id="PTHR11177">
    <property type="entry name" value="CHITINASE"/>
    <property type="match status" value="1"/>
</dbReference>
<evidence type="ECO:0000259" key="3">
    <source>
        <dbReference type="PROSITE" id="PS50941"/>
    </source>
</evidence>